<dbReference type="EMBL" id="QRWX01000002">
    <property type="protein sequence ID" value="RGT56334.1"/>
    <property type="molecule type" value="Genomic_DNA"/>
</dbReference>
<dbReference type="GO" id="GO:0006508">
    <property type="term" value="P:proteolysis"/>
    <property type="evidence" value="ECO:0007669"/>
    <property type="project" value="UniProtKB-KW"/>
</dbReference>
<feature type="transmembrane region" description="Helical" evidence="1">
    <location>
        <begin position="144"/>
        <end position="163"/>
    </location>
</feature>
<dbReference type="InterPro" id="IPR052710">
    <property type="entry name" value="CAAX_protease"/>
</dbReference>
<reference evidence="3 4" key="1">
    <citation type="submission" date="2018-08" db="EMBL/GenBank/DDBJ databases">
        <title>A genome reference for cultivated species of the human gut microbiota.</title>
        <authorList>
            <person name="Zou Y."/>
            <person name="Xue W."/>
            <person name="Luo G."/>
        </authorList>
    </citation>
    <scope>NUCLEOTIDE SEQUENCE [LARGE SCALE GENOMIC DNA]</scope>
    <source>
        <strain evidence="3 4">AF18-46</strain>
    </source>
</reference>
<keyword evidence="1" id="KW-0472">Membrane</keyword>
<accession>A0A412PFV5</accession>
<keyword evidence="3" id="KW-0645">Protease</keyword>
<organism evidence="3 4">
    <name type="scientific">Solobacterium moorei</name>
    <dbReference type="NCBI Taxonomy" id="102148"/>
    <lineage>
        <taxon>Bacteria</taxon>
        <taxon>Bacillati</taxon>
        <taxon>Bacillota</taxon>
        <taxon>Erysipelotrichia</taxon>
        <taxon>Erysipelotrichales</taxon>
        <taxon>Erysipelotrichaceae</taxon>
        <taxon>Solobacterium</taxon>
    </lineage>
</organism>
<dbReference type="Pfam" id="PF02517">
    <property type="entry name" value="Rce1-like"/>
    <property type="match status" value="1"/>
</dbReference>
<protein>
    <submittedName>
        <fullName evidence="3">CPBP family intramembrane metalloprotease</fullName>
    </submittedName>
</protein>
<keyword evidence="3" id="KW-0482">Metalloprotease</keyword>
<dbReference type="GO" id="GO:0004175">
    <property type="term" value="F:endopeptidase activity"/>
    <property type="evidence" value="ECO:0007669"/>
    <property type="project" value="UniProtKB-ARBA"/>
</dbReference>
<sequence length="284" mass="31832">MNFDKIKNNSRNILRSIGLIILALAIYNVVSDVVVGLGNSFFTDEQIEALSYYFFDTVICVLTCILLFAVYYFTSRKKTGLALADSKMPKWLIVPFAIAITLGMGLVSALWLDFAYDQLANVPFVAQSIESFDSAWSTIGEDPYIWVCLSVVIFGPIAEELLFRGIIHNSIKKVCNPYIAIVLSGLMFGIWHGEFVQSVYTAFFGIALAVVYEYSGSLWVPIGMHILNNFTSTLPPALDTTSNYLLISHTEEIMLLPTILLLIYMIHSIHKKEKENHEINSISC</sequence>
<comment type="caution">
    <text evidence="3">The sequence shown here is derived from an EMBL/GenBank/DDBJ whole genome shotgun (WGS) entry which is preliminary data.</text>
</comment>
<feature type="domain" description="CAAX prenyl protease 2/Lysostaphin resistance protein A-like" evidence="2">
    <location>
        <begin position="144"/>
        <end position="230"/>
    </location>
</feature>
<keyword evidence="1" id="KW-0812">Transmembrane</keyword>
<dbReference type="GO" id="GO:0080120">
    <property type="term" value="P:CAAX-box protein maturation"/>
    <property type="evidence" value="ECO:0007669"/>
    <property type="project" value="UniProtKB-ARBA"/>
</dbReference>
<evidence type="ECO:0000313" key="4">
    <source>
        <dbReference type="Proteomes" id="UP000284731"/>
    </source>
</evidence>
<feature type="transmembrane region" description="Helical" evidence="1">
    <location>
        <begin position="199"/>
        <end position="220"/>
    </location>
</feature>
<name>A0A412PFV5_9FIRM</name>
<gene>
    <name evidence="3" type="ORF">DWX20_05890</name>
</gene>
<keyword evidence="1" id="KW-1133">Transmembrane helix</keyword>
<dbReference type="GO" id="GO:0008237">
    <property type="term" value="F:metallopeptidase activity"/>
    <property type="evidence" value="ECO:0007669"/>
    <property type="project" value="UniProtKB-KW"/>
</dbReference>
<proteinExistence type="predicted"/>
<dbReference type="PANTHER" id="PTHR36435">
    <property type="entry name" value="SLR1288 PROTEIN"/>
    <property type="match status" value="1"/>
</dbReference>
<evidence type="ECO:0000313" key="3">
    <source>
        <dbReference type="EMBL" id="RGT56334.1"/>
    </source>
</evidence>
<dbReference type="InterPro" id="IPR003675">
    <property type="entry name" value="Rce1/LyrA-like_dom"/>
</dbReference>
<dbReference type="RefSeq" id="WP_118764832.1">
    <property type="nucleotide sequence ID" value="NZ_CABJCF010000002.1"/>
</dbReference>
<dbReference type="PANTHER" id="PTHR36435:SF1">
    <property type="entry name" value="CAAX AMINO TERMINAL PROTEASE FAMILY PROTEIN"/>
    <property type="match status" value="1"/>
</dbReference>
<evidence type="ECO:0000259" key="2">
    <source>
        <dbReference type="Pfam" id="PF02517"/>
    </source>
</evidence>
<dbReference type="Proteomes" id="UP000284731">
    <property type="component" value="Unassembled WGS sequence"/>
</dbReference>
<feature type="transmembrane region" description="Helical" evidence="1">
    <location>
        <begin position="92"/>
        <end position="112"/>
    </location>
</feature>
<feature type="transmembrane region" description="Helical" evidence="1">
    <location>
        <begin position="50"/>
        <end position="72"/>
    </location>
</feature>
<feature type="transmembrane region" description="Helical" evidence="1">
    <location>
        <begin position="12"/>
        <end position="30"/>
    </location>
</feature>
<dbReference type="AlphaFoldDB" id="A0A412PFV5"/>
<evidence type="ECO:0000256" key="1">
    <source>
        <dbReference type="SAM" id="Phobius"/>
    </source>
</evidence>
<feature type="transmembrane region" description="Helical" evidence="1">
    <location>
        <begin position="175"/>
        <end position="193"/>
    </location>
</feature>
<keyword evidence="3" id="KW-0378">Hydrolase</keyword>